<dbReference type="AlphaFoldDB" id="A0A081BZD4"/>
<protein>
    <recommendedName>
        <fullName evidence="4">Big-1 domain-containing protein</fullName>
    </recommendedName>
</protein>
<evidence type="ECO:0000313" key="3">
    <source>
        <dbReference type="Proteomes" id="UP000030661"/>
    </source>
</evidence>
<dbReference type="SUPFAM" id="SSF49373">
    <property type="entry name" value="Invasin/intimin cell-adhesion fragments"/>
    <property type="match status" value="2"/>
</dbReference>
<sequence length="260" mass="26240">MVYKKSTLYLIVALLAISALILGLIIGCDEKQIKSPVVGSSAGSGPVGGGDAQKIRLTANPSSTITAVGEEQAIVKITAIVENNIGQPMPDGTVVYWTATVGSLDSVTTTTSNGASTVTLTFPKAFTGSSVVTAIAGDATDSITINVVNVTPTPTVTATPTPALGLVVSASNTTIQHGESTTITAYAYRDGQPEAGVQVNFRVSGAGVLQQSAGITDAAGIVTVTLVGQNTSTSSDQTATVTATTNDNRSGTISVIVEHQ</sequence>
<organism evidence="2">
    <name type="scientific">Vecturithrix granuli</name>
    <dbReference type="NCBI Taxonomy" id="1499967"/>
    <lineage>
        <taxon>Bacteria</taxon>
        <taxon>Candidatus Moduliflexota</taxon>
        <taxon>Candidatus Vecturitrichia</taxon>
        <taxon>Candidatus Vecturitrichales</taxon>
        <taxon>Candidatus Vecturitrichaceae</taxon>
        <taxon>Candidatus Vecturithrix</taxon>
    </lineage>
</organism>
<dbReference type="Gene3D" id="2.60.40.10">
    <property type="entry name" value="Immunoglobulins"/>
    <property type="match status" value="2"/>
</dbReference>
<dbReference type="InterPro" id="IPR008964">
    <property type="entry name" value="Invasin/intimin_cell_adhesion"/>
</dbReference>
<dbReference type="InterPro" id="IPR013783">
    <property type="entry name" value="Ig-like_fold"/>
</dbReference>
<keyword evidence="1" id="KW-0472">Membrane</keyword>
<accession>A0A081BZD4</accession>
<feature type="transmembrane region" description="Helical" evidence="1">
    <location>
        <begin position="7"/>
        <end position="26"/>
    </location>
</feature>
<proteinExistence type="predicted"/>
<keyword evidence="1" id="KW-0812">Transmembrane</keyword>
<keyword evidence="1" id="KW-1133">Transmembrane helix</keyword>
<gene>
    <name evidence="2" type="ORF">U27_04656</name>
</gene>
<dbReference type="EMBL" id="DF820466">
    <property type="protein sequence ID" value="GAK57689.1"/>
    <property type="molecule type" value="Genomic_DNA"/>
</dbReference>
<evidence type="ECO:0008006" key="4">
    <source>
        <dbReference type="Google" id="ProtNLM"/>
    </source>
</evidence>
<dbReference type="STRING" id="1499967.U27_04656"/>
<dbReference type="Proteomes" id="UP000030661">
    <property type="component" value="Unassembled WGS sequence"/>
</dbReference>
<dbReference type="HOGENOM" id="CLU_1076291_0_0_0"/>
<name>A0A081BZD4_VECG1</name>
<reference evidence="2" key="1">
    <citation type="journal article" date="2015" name="PeerJ">
        <title>First genomic representation of candidate bacterial phylum KSB3 points to enhanced environmental sensing as a trigger of wastewater bulking.</title>
        <authorList>
            <person name="Sekiguchi Y."/>
            <person name="Ohashi A."/>
            <person name="Parks D.H."/>
            <person name="Yamauchi T."/>
            <person name="Tyson G.W."/>
            <person name="Hugenholtz P."/>
        </authorList>
    </citation>
    <scope>NUCLEOTIDE SEQUENCE [LARGE SCALE GENOMIC DNA]</scope>
</reference>
<keyword evidence="3" id="KW-1185">Reference proteome</keyword>
<dbReference type="PROSITE" id="PS51257">
    <property type="entry name" value="PROKAR_LIPOPROTEIN"/>
    <property type="match status" value="1"/>
</dbReference>
<evidence type="ECO:0000256" key="1">
    <source>
        <dbReference type="SAM" id="Phobius"/>
    </source>
</evidence>
<evidence type="ECO:0000313" key="2">
    <source>
        <dbReference type="EMBL" id="GAK57689.1"/>
    </source>
</evidence>